<dbReference type="Gene3D" id="3.20.20.120">
    <property type="entry name" value="Enolase-like C-terminal domain"/>
    <property type="match status" value="1"/>
</dbReference>
<dbReference type="RefSeq" id="WP_076440926.1">
    <property type="nucleotide sequence ID" value="NZ_FTNI01000031.1"/>
</dbReference>
<dbReference type="InterPro" id="IPR029017">
    <property type="entry name" value="Enolase-like_N"/>
</dbReference>
<dbReference type="InterPro" id="IPR013341">
    <property type="entry name" value="Mandelate_racemase_N_dom"/>
</dbReference>
<dbReference type="InterPro" id="IPR036849">
    <property type="entry name" value="Enolase-like_C_sf"/>
</dbReference>
<accession>A0A1N7GPT1</accession>
<dbReference type="GO" id="GO:0016829">
    <property type="term" value="F:lyase activity"/>
    <property type="evidence" value="ECO:0007669"/>
    <property type="project" value="UniProtKB-KW"/>
</dbReference>
<dbReference type="PANTHER" id="PTHR48080:SF2">
    <property type="entry name" value="D-GALACTONATE DEHYDRATASE"/>
    <property type="match status" value="1"/>
</dbReference>
<sequence>MAVVERVIVTVFTTVTRSVVDGHGHRHPGPPREVREALLAITDSDGATGYCLAAPDTVREAVITGHIGPALIGQDSLDRERLWHRVARRQRGAQGNLSDRALSAADQALWDLAGRKLGLPVWKLLGGARSEVPAYASTMCGDDIPGGLATPDDYAAFAKELVSRGYRGIKLHTWMPPMPYGVDRDIEACAAVREAVGPDVALMLDSNHWYSRSEALALGRALDELNFAWYEEPMEEASVQSYRWLADQLRTPILGPETSWGKHMARAEWVAAGACDILRVGVVGSGGIIPAIKAVHLAESFGMDCEIHGNGSGALAVIGATLCGRWYERGLLHPHSDYDTPAPHLRSIVDPLADGKVRMPDTPGLGDDLDMDYIASRTVASWGTGSQ</sequence>
<organism evidence="3 4">
    <name type="scientific">Microbispora rosea</name>
    <dbReference type="NCBI Taxonomy" id="58117"/>
    <lineage>
        <taxon>Bacteria</taxon>
        <taxon>Bacillati</taxon>
        <taxon>Actinomycetota</taxon>
        <taxon>Actinomycetes</taxon>
        <taxon>Streptosporangiales</taxon>
        <taxon>Streptosporangiaceae</taxon>
        <taxon>Microbispora</taxon>
    </lineage>
</organism>
<keyword evidence="4" id="KW-1185">Reference proteome</keyword>
<dbReference type="InterPro" id="IPR013342">
    <property type="entry name" value="Mandelate_racemase_C"/>
</dbReference>
<name>A0A1N7GPT1_9ACTN</name>
<evidence type="ECO:0000259" key="2">
    <source>
        <dbReference type="SMART" id="SM00922"/>
    </source>
</evidence>
<dbReference type="STRING" id="58117.SAMN05421833_13125"/>
<dbReference type="SUPFAM" id="SSF51604">
    <property type="entry name" value="Enolase C-terminal domain-like"/>
    <property type="match status" value="1"/>
</dbReference>
<gene>
    <name evidence="3" type="ORF">SAMN05421833_13125</name>
</gene>
<dbReference type="Pfam" id="PF02746">
    <property type="entry name" value="MR_MLE_N"/>
    <property type="match status" value="1"/>
</dbReference>
<dbReference type="SUPFAM" id="SSF54826">
    <property type="entry name" value="Enolase N-terminal domain-like"/>
    <property type="match status" value="1"/>
</dbReference>
<dbReference type="AlphaFoldDB" id="A0A1N7GPT1"/>
<dbReference type="InterPro" id="IPR034593">
    <property type="entry name" value="DgoD-like"/>
</dbReference>
<dbReference type="SMART" id="SM00922">
    <property type="entry name" value="MR_MLE"/>
    <property type="match status" value="1"/>
</dbReference>
<evidence type="ECO:0000313" key="3">
    <source>
        <dbReference type="EMBL" id="SIS14605.1"/>
    </source>
</evidence>
<protein>
    <submittedName>
        <fullName evidence="3">L-alanine-DL-glutamate epimerase</fullName>
    </submittedName>
</protein>
<keyword evidence="1" id="KW-0456">Lyase</keyword>
<dbReference type="InterPro" id="IPR029065">
    <property type="entry name" value="Enolase_C-like"/>
</dbReference>
<dbReference type="EMBL" id="FTNI01000031">
    <property type="protein sequence ID" value="SIS14605.1"/>
    <property type="molecule type" value="Genomic_DNA"/>
</dbReference>
<dbReference type="OrthoDB" id="9796450at2"/>
<proteinExistence type="predicted"/>
<dbReference type="Gene3D" id="3.30.390.10">
    <property type="entry name" value="Enolase-like, N-terminal domain"/>
    <property type="match status" value="1"/>
</dbReference>
<evidence type="ECO:0000313" key="4">
    <source>
        <dbReference type="Proteomes" id="UP000186096"/>
    </source>
</evidence>
<dbReference type="PANTHER" id="PTHR48080">
    <property type="entry name" value="D-GALACTONATE DEHYDRATASE-RELATED"/>
    <property type="match status" value="1"/>
</dbReference>
<feature type="domain" description="Mandelate racemase/muconate lactonizing enzyme C-terminal" evidence="2">
    <location>
        <begin position="151"/>
        <end position="252"/>
    </location>
</feature>
<dbReference type="Proteomes" id="UP000186096">
    <property type="component" value="Unassembled WGS sequence"/>
</dbReference>
<dbReference type="Pfam" id="PF13378">
    <property type="entry name" value="MR_MLE_C"/>
    <property type="match status" value="1"/>
</dbReference>
<dbReference type="SFLD" id="SFLDS00001">
    <property type="entry name" value="Enolase"/>
    <property type="match status" value="1"/>
</dbReference>
<reference evidence="4" key="1">
    <citation type="submission" date="2017-01" db="EMBL/GenBank/DDBJ databases">
        <authorList>
            <person name="Varghese N."/>
            <person name="Submissions S."/>
        </authorList>
    </citation>
    <scope>NUCLEOTIDE SEQUENCE [LARGE SCALE GENOMIC DNA]</scope>
    <source>
        <strain evidence="4">ATCC 12950</strain>
    </source>
</reference>
<evidence type="ECO:0000256" key="1">
    <source>
        <dbReference type="ARBA" id="ARBA00023239"/>
    </source>
</evidence>